<proteinExistence type="predicted"/>
<dbReference type="VEuPathDB" id="TriTrypDB:TM35_000221150"/>
<dbReference type="GeneID" id="39986942"/>
<gene>
    <name evidence="1" type="ORF">TM35_000221150</name>
</gene>
<accession>A0A1X0NRI2</accession>
<dbReference type="Proteomes" id="UP000192257">
    <property type="component" value="Unassembled WGS sequence"/>
</dbReference>
<sequence length="605" mass="70112">MKRCYSLIWIRRRRRTTTTTLKHSNRFYVNKTPREETLIMEKYHLPLRRAFHFIEEGRNHQEHFAECEEDMQTTSSSSTSSTSTSEMQILQRDAARYAAYHCHHLLNSFRAERHRWTKVNELSFEDLTRVIEFIFFASLLLHLTALYETADKYCESLINLVFSCSVFISKDVHKLYQLYDDNRNCSSVETPSFPNVKSEGTEKDEPWDSLHWAVIHFTHGISKWGLLDHTESLFDMRKTTIPCCAMLRTFAKITRSILMMNEKMMILNKEEIRFLSYIATKEGSSRWLATSHNTVSLPSSSSSTHRDHKEGNTEVSICFAQQRRLQLLPLLWMALLARHSVNLHKRHQLYPSRHALLRALLLFSKEAKGDMVLTLLVRCLYFHPPDVRVSSVEMGVLLAQMERHEVFSSSLSLSSQSSSSSSSCVELLRLWMRMEKVQEDAPEAKSRRAVYIAFRNIPLCALQIVGDHYTSTVDGEAFVHELLLRALLQWSFRVSDNTSFKGELEELLLSAQHMVSLLEGIKLRESINKKEGASLLVVEAILRAFAVRVSVICRRKYASSEKSQLTLLEFDKILQCTLRKERNGSDTGSVPCVYEKNRHQWLKNL</sequence>
<dbReference type="RefSeq" id="XP_028881382.1">
    <property type="nucleotide sequence ID" value="XM_029027162.1"/>
</dbReference>
<evidence type="ECO:0000313" key="2">
    <source>
        <dbReference type="Proteomes" id="UP000192257"/>
    </source>
</evidence>
<dbReference type="AlphaFoldDB" id="A0A1X0NRI2"/>
<dbReference type="EMBL" id="NBCO01000022">
    <property type="protein sequence ID" value="ORC87316.1"/>
    <property type="molecule type" value="Genomic_DNA"/>
</dbReference>
<protein>
    <submittedName>
        <fullName evidence="1">Uncharacterized protein</fullName>
    </submittedName>
</protein>
<name>A0A1X0NRI2_9TRYP</name>
<reference evidence="1 2" key="1">
    <citation type="submission" date="2017-03" db="EMBL/GenBank/DDBJ databases">
        <title>An alternative strategy for trypanosome survival in the mammalian bloodstream revealed through genome and transcriptome analysis of the ubiquitous bovine parasite Trypanosoma (Megatrypanum) theileri.</title>
        <authorList>
            <person name="Kelly S."/>
            <person name="Ivens A."/>
            <person name="Mott A."/>
            <person name="O'Neill E."/>
            <person name="Emms D."/>
            <person name="Macleod O."/>
            <person name="Voorheis P."/>
            <person name="Matthews J."/>
            <person name="Matthews K."/>
            <person name="Carrington M."/>
        </authorList>
    </citation>
    <scope>NUCLEOTIDE SEQUENCE [LARGE SCALE GENOMIC DNA]</scope>
    <source>
        <strain evidence="1">Edinburgh</strain>
    </source>
</reference>
<dbReference type="OrthoDB" id="244874at2759"/>
<organism evidence="1 2">
    <name type="scientific">Trypanosoma theileri</name>
    <dbReference type="NCBI Taxonomy" id="67003"/>
    <lineage>
        <taxon>Eukaryota</taxon>
        <taxon>Discoba</taxon>
        <taxon>Euglenozoa</taxon>
        <taxon>Kinetoplastea</taxon>
        <taxon>Metakinetoplastina</taxon>
        <taxon>Trypanosomatida</taxon>
        <taxon>Trypanosomatidae</taxon>
        <taxon>Trypanosoma</taxon>
    </lineage>
</organism>
<evidence type="ECO:0000313" key="1">
    <source>
        <dbReference type="EMBL" id="ORC87316.1"/>
    </source>
</evidence>
<keyword evidence="2" id="KW-1185">Reference proteome</keyword>
<comment type="caution">
    <text evidence="1">The sequence shown here is derived from an EMBL/GenBank/DDBJ whole genome shotgun (WGS) entry which is preliminary data.</text>
</comment>